<dbReference type="GO" id="GO:0005737">
    <property type="term" value="C:cytoplasm"/>
    <property type="evidence" value="ECO:0007669"/>
    <property type="project" value="UniProtKB-SubCell"/>
</dbReference>
<evidence type="ECO:0000256" key="4">
    <source>
        <dbReference type="ARBA" id="ARBA00022840"/>
    </source>
</evidence>
<dbReference type="InterPro" id="IPR012094">
    <property type="entry name" value="tRNA_Ile_lys_synt"/>
</dbReference>
<dbReference type="STRING" id="634430.SAMN04488241_110165"/>
<evidence type="ECO:0000256" key="1">
    <source>
        <dbReference type="ARBA" id="ARBA00022598"/>
    </source>
</evidence>
<comment type="domain">
    <text evidence="6">The N-terminal region contains the highly conserved SGGXDS motif, predicted to be a P-loop motif involved in ATP binding.</text>
</comment>
<comment type="subcellular location">
    <subcellularLocation>
        <location evidence="6">Cytoplasm</location>
    </subcellularLocation>
</comment>
<dbReference type="InterPro" id="IPR012795">
    <property type="entry name" value="tRNA_Ile_lys_synt_N"/>
</dbReference>
<dbReference type="Pfam" id="PF01171">
    <property type="entry name" value="ATP_bind_3"/>
    <property type="match status" value="1"/>
</dbReference>
<keyword evidence="3 6" id="KW-0547">Nucleotide-binding</keyword>
<dbReference type="EMBL" id="FOXP01000010">
    <property type="protein sequence ID" value="SFP90899.1"/>
    <property type="molecule type" value="Genomic_DNA"/>
</dbReference>
<dbReference type="GO" id="GO:0006400">
    <property type="term" value="P:tRNA modification"/>
    <property type="evidence" value="ECO:0007669"/>
    <property type="project" value="UniProtKB-UniRule"/>
</dbReference>
<sequence length="326" mass="34938">MIAPQPHHVLPTTVVERFAHDWRRAIGDEAGGALVALSGGADSSALLLLMAGLGRGDVHAATVDHGLRPEARAEAVAAGELARRCGIPHAILSGAMPRRVEQSANLSARARALRYRLLEEHAAAVGARWIVTAHHADDQLETMVMRLNRGAGIRGLAGVRARQGRVVRPLLGWRRAELAAIVAVCGVVPVDDPSNVDDRFDRTRLRKVLAGVDWLDRPAIGRSATALAEAEAAIDWAAERLAGEVCVFGAGEAWVSVEGVPVELRRRLVERCLRHVDPAISPRGEAVGRVMARLDAGAAGTLGDVGYSVGRDGRWNFREAPPRRTH</sequence>
<evidence type="ECO:0000256" key="6">
    <source>
        <dbReference type="HAMAP-Rule" id="MF_01161"/>
    </source>
</evidence>
<gene>
    <name evidence="6" type="primary">tilS</name>
    <name evidence="8" type="ORF">SAMN04488241_110165</name>
</gene>
<comment type="similarity">
    <text evidence="6">Belongs to the tRNA(Ile)-lysidine synthase family.</text>
</comment>
<organism evidence="8 9">
    <name type="scientific">Sphingomonas rubra</name>
    <dbReference type="NCBI Taxonomy" id="634430"/>
    <lineage>
        <taxon>Bacteria</taxon>
        <taxon>Pseudomonadati</taxon>
        <taxon>Pseudomonadota</taxon>
        <taxon>Alphaproteobacteria</taxon>
        <taxon>Sphingomonadales</taxon>
        <taxon>Sphingomonadaceae</taxon>
        <taxon>Sphingomonas</taxon>
    </lineage>
</organism>
<keyword evidence="1 6" id="KW-0436">Ligase</keyword>
<dbReference type="InterPro" id="IPR014729">
    <property type="entry name" value="Rossmann-like_a/b/a_fold"/>
</dbReference>
<dbReference type="HAMAP" id="MF_01161">
    <property type="entry name" value="tRNA_Ile_lys_synt"/>
    <property type="match status" value="1"/>
</dbReference>
<dbReference type="NCBIfam" id="TIGR02432">
    <property type="entry name" value="lysidine_TilS_N"/>
    <property type="match status" value="1"/>
</dbReference>
<feature type="binding site" evidence="6">
    <location>
        <begin position="38"/>
        <end position="43"/>
    </location>
    <ligand>
        <name>ATP</name>
        <dbReference type="ChEBI" id="CHEBI:30616"/>
    </ligand>
</feature>
<evidence type="ECO:0000256" key="2">
    <source>
        <dbReference type="ARBA" id="ARBA00022694"/>
    </source>
</evidence>
<dbReference type="CDD" id="cd01992">
    <property type="entry name" value="TilS_N"/>
    <property type="match status" value="1"/>
</dbReference>
<evidence type="ECO:0000313" key="8">
    <source>
        <dbReference type="EMBL" id="SFP90899.1"/>
    </source>
</evidence>
<dbReference type="GO" id="GO:0032267">
    <property type="term" value="F:tRNA(Ile)-lysidine synthase activity"/>
    <property type="evidence" value="ECO:0007669"/>
    <property type="project" value="UniProtKB-EC"/>
</dbReference>
<keyword evidence="6" id="KW-0963">Cytoplasm</keyword>
<evidence type="ECO:0000256" key="3">
    <source>
        <dbReference type="ARBA" id="ARBA00022741"/>
    </source>
</evidence>
<keyword evidence="9" id="KW-1185">Reference proteome</keyword>
<dbReference type="RefSeq" id="WP_177200211.1">
    <property type="nucleotide sequence ID" value="NZ_FOXP01000010.1"/>
</dbReference>
<dbReference type="SUPFAM" id="SSF52402">
    <property type="entry name" value="Adenine nucleotide alpha hydrolases-like"/>
    <property type="match status" value="1"/>
</dbReference>
<protein>
    <recommendedName>
        <fullName evidence="6">tRNA(Ile)-lysidine synthase</fullName>
        <ecNumber evidence="6">6.3.4.19</ecNumber>
    </recommendedName>
    <alternativeName>
        <fullName evidence="6">tRNA(Ile)-2-lysyl-cytidine synthase</fullName>
    </alternativeName>
    <alternativeName>
        <fullName evidence="6">tRNA(Ile)-lysidine synthetase</fullName>
    </alternativeName>
</protein>
<dbReference type="EC" id="6.3.4.19" evidence="6"/>
<reference evidence="8 9" key="1">
    <citation type="submission" date="2016-10" db="EMBL/GenBank/DDBJ databases">
        <authorList>
            <person name="de Groot N.N."/>
        </authorList>
    </citation>
    <scope>NUCLEOTIDE SEQUENCE [LARGE SCALE GENOMIC DNA]</scope>
    <source>
        <strain evidence="8 9">CGMCC 1.9113</strain>
    </source>
</reference>
<dbReference type="PANTHER" id="PTHR43033:SF1">
    <property type="entry name" value="TRNA(ILE)-LYSIDINE SYNTHASE-RELATED"/>
    <property type="match status" value="1"/>
</dbReference>
<keyword evidence="2 6" id="KW-0819">tRNA processing</keyword>
<dbReference type="Proteomes" id="UP000199586">
    <property type="component" value="Unassembled WGS sequence"/>
</dbReference>
<keyword evidence="4 6" id="KW-0067">ATP-binding</keyword>
<name>A0A1I5U6K9_9SPHN</name>
<dbReference type="Gene3D" id="3.40.50.620">
    <property type="entry name" value="HUPs"/>
    <property type="match status" value="1"/>
</dbReference>
<evidence type="ECO:0000259" key="7">
    <source>
        <dbReference type="Pfam" id="PF01171"/>
    </source>
</evidence>
<feature type="domain" description="tRNA(Ile)-lysidine/2-thiocytidine synthase N-terminal" evidence="7">
    <location>
        <begin position="34"/>
        <end position="207"/>
    </location>
</feature>
<evidence type="ECO:0000256" key="5">
    <source>
        <dbReference type="ARBA" id="ARBA00048539"/>
    </source>
</evidence>
<evidence type="ECO:0000313" key="9">
    <source>
        <dbReference type="Proteomes" id="UP000199586"/>
    </source>
</evidence>
<dbReference type="InterPro" id="IPR011063">
    <property type="entry name" value="TilS/TtcA_N"/>
</dbReference>
<accession>A0A1I5U6K9</accession>
<dbReference type="GO" id="GO:0005524">
    <property type="term" value="F:ATP binding"/>
    <property type="evidence" value="ECO:0007669"/>
    <property type="project" value="UniProtKB-UniRule"/>
</dbReference>
<dbReference type="AlphaFoldDB" id="A0A1I5U6K9"/>
<comment type="catalytic activity">
    <reaction evidence="5 6">
        <text>cytidine(34) in tRNA(Ile2) + L-lysine + ATP = lysidine(34) in tRNA(Ile2) + AMP + diphosphate + H(+)</text>
        <dbReference type="Rhea" id="RHEA:43744"/>
        <dbReference type="Rhea" id="RHEA-COMP:10625"/>
        <dbReference type="Rhea" id="RHEA-COMP:10670"/>
        <dbReference type="ChEBI" id="CHEBI:15378"/>
        <dbReference type="ChEBI" id="CHEBI:30616"/>
        <dbReference type="ChEBI" id="CHEBI:32551"/>
        <dbReference type="ChEBI" id="CHEBI:33019"/>
        <dbReference type="ChEBI" id="CHEBI:82748"/>
        <dbReference type="ChEBI" id="CHEBI:83665"/>
        <dbReference type="ChEBI" id="CHEBI:456215"/>
        <dbReference type="EC" id="6.3.4.19"/>
    </reaction>
</comment>
<comment type="function">
    <text evidence="6">Ligates lysine onto the cytidine present at position 34 of the AUA codon-specific tRNA(Ile) that contains the anticodon CAU, in an ATP-dependent manner. Cytidine is converted to lysidine, thus changing the amino acid specificity of the tRNA from methionine to isoleucine.</text>
</comment>
<proteinExistence type="inferred from homology"/>
<dbReference type="PANTHER" id="PTHR43033">
    <property type="entry name" value="TRNA(ILE)-LYSIDINE SYNTHASE-RELATED"/>
    <property type="match status" value="1"/>
</dbReference>